<dbReference type="PANTHER" id="PTHR20883:SF48">
    <property type="entry name" value="ECTOINE DIOXYGENASE"/>
    <property type="match status" value="1"/>
</dbReference>
<protein>
    <submittedName>
        <fullName evidence="2">Phytanoyl-CoA dioxygenase family protein</fullName>
    </submittedName>
</protein>
<keyword evidence="2" id="KW-0223">Dioxygenase</keyword>
<proteinExistence type="predicted"/>
<evidence type="ECO:0000256" key="1">
    <source>
        <dbReference type="ARBA" id="ARBA00001954"/>
    </source>
</evidence>
<reference evidence="2 3" key="1">
    <citation type="submission" date="2023-10" db="EMBL/GenBank/DDBJ databases">
        <title>Psychrosphaera aquimaarina strain SW33 isolated from seawater.</title>
        <authorList>
            <person name="Bayburt H."/>
            <person name="Kim J.M."/>
            <person name="Choi B.J."/>
            <person name="Jeon C.O."/>
        </authorList>
    </citation>
    <scope>NUCLEOTIDE SEQUENCE [LARGE SCALE GENOMIC DNA]</scope>
    <source>
        <strain evidence="2 3">KCTC 52743</strain>
    </source>
</reference>
<comment type="caution">
    <text evidence="2">The sequence shown here is derived from an EMBL/GenBank/DDBJ whole genome shotgun (WGS) entry which is preliminary data.</text>
</comment>
<dbReference type="PANTHER" id="PTHR20883">
    <property type="entry name" value="PHYTANOYL-COA DIOXYGENASE DOMAIN CONTAINING 1"/>
    <property type="match status" value="1"/>
</dbReference>
<dbReference type="Pfam" id="PF05721">
    <property type="entry name" value="PhyH"/>
    <property type="match status" value="1"/>
</dbReference>
<evidence type="ECO:0000313" key="2">
    <source>
        <dbReference type="EMBL" id="MDU0112802.1"/>
    </source>
</evidence>
<dbReference type="Proteomes" id="UP001257914">
    <property type="component" value="Unassembled WGS sequence"/>
</dbReference>
<keyword evidence="2" id="KW-0560">Oxidoreductase</keyword>
<keyword evidence="3" id="KW-1185">Reference proteome</keyword>
<name>A0ABU3QZE4_9GAMM</name>
<dbReference type="GO" id="GO:0051213">
    <property type="term" value="F:dioxygenase activity"/>
    <property type="evidence" value="ECO:0007669"/>
    <property type="project" value="UniProtKB-KW"/>
</dbReference>
<gene>
    <name evidence="2" type="ORF">RT723_07270</name>
</gene>
<dbReference type="InterPro" id="IPR008775">
    <property type="entry name" value="Phytyl_CoA_dOase-like"/>
</dbReference>
<dbReference type="EMBL" id="JAWCUA010000007">
    <property type="protein sequence ID" value="MDU0112802.1"/>
    <property type="molecule type" value="Genomic_DNA"/>
</dbReference>
<accession>A0ABU3QZE4</accession>
<dbReference type="Gene3D" id="2.60.120.620">
    <property type="entry name" value="q2cbj1_9rhob like domain"/>
    <property type="match status" value="1"/>
</dbReference>
<organism evidence="2 3">
    <name type="scientific">Psychrosphaera aquimarina</name>
    <dbReference type="NCBI Taxonomy" id="2044854"/>
    <lineage>
        <taxon>Bacteria</taxon>
        <taxon>Pseudomonadati</taxon>
        <taxon>Pseudomonadota</taxon>
        <taxon>Gammaproteobacteria</taxon>
        <taxon>Alteromonadales</taxon>
        <taxon>Pseudoalteromonadaceae</taxon>
        <taxon>Psychrosphaera</taxon>
    </lineage>
</organism>
<dbReference type="SUPFAM" id="SSF51197">
    <property type="entry name" value="Clavaminate synthase-like"/>
    <property type="match status" value="1"/>
</dbReference>
<comment type="cofactor">
    <cofactor evidence="1">
        <name>Fe(2+)</name>
        <dbReference type="ChEBI" id="CHEBI:29033"/>
    </cofactor>
</comment>
<dbReference type="RefSeq" id="WP_315946492.1">
    <property type="nucleotide sequence ID" value="NZ_JAWCUA010000007.1"/>
</dbReference>
<sequence length="281" mass="32173">MNIGCFKLSDFTDPDKIIEIKSEFVDQGIVKVSGLFNEAQLEQPIQDLLAVISGWSNTTNFPNDPDEAFNLLCKNNVKSADIALRIAKDLPSFQSLISNQNLYSVIGHLLGEKHLLSPFDWSLFRIDGQSTKVSHFEWHQDYQYNVISTNAVTFWIALRDVELDMGPLKFVPKSHNKIHAIHKETEVEANNPNRIRIVKNDEFEQLVLNQTDVGVIKKGECILFNTLLLHASGINKSEKYRWVANGRYAPANDKELMARDFYMARTKYPRFFESAHQDLVI</sequence>
<evidence type="ECO:0000313" key="3">
    <source>
        <dbReference type="Proteomes" id="UP001257914"/>
    </source>
</evidence>